<evidence type="ECO:0000313" key="1">
    <source>
        <dbReference type="EMBL" id="SCJ65743.1"/>
    </source>
</evidence>
<gene>
    <name evidence="1" type="ORF">SAMEA3545359_01290</name>
</gene>
<accession>A0A1C6I883</accession>
<proteinExistence type="predicted"/>
<organism evidence="1">
    <name type="scientific">uncultured Anaerotruncus sp</name>
    <dbReference type="NCBI Taxonomy" id="905011"/>
    <lineage>
        <taxon>Bacteria</taxon>
        <taxon>Bacillati</taxon>
        <taxon>Bacillota</taxon>
        <taxon>Clostridia</taxon>
        <taxon>Eubacteriales</taxon>
        <taxon>Oscillospiraceae</taxon>
        <taxon>Anaerotruncus</taxon>
        <taxon>environmental samples</taxon>
    </lineage>
</organism>
<evidence type="ECO:0008006" key="2">
    <source>
        <dbReference type="Google" id="ProtNLM"/>
    </source>
</evidence>
<reference evidence="1" key="1">
    <citation type="submission" date="2015-09" db="EMBL/GenBank/DDBJ databases">
        <authorList>
            <consortium name="Pathogen Informatics"/>
        </authorList>
    </citation>
    <scope>NUCLEOTIDE SEQUENCE</scope>
    <source>
        <strain evidence="1">2789STDY5834896</strain>
    </source>
</reference>
<dbReference type="AlphaFoldDB" id="A0A1C6I883"/>
<name>A0A1C6I883_9FIRM</name>
<protein>
    <recommendedName>
        <fullName evidence="2">Phage minor structural protein, N-terminal region</fullName>
    </recommendedName>
</protein>
<dbReference type="EMBL" id="FMHG01000001">
    <property type="protein sequence ID" value="SCJ65743.1"/>
    <property type="molecule type" value="Genomic_DNA"/>
</dbReference>
<sequence>MYQVSEAYKAAIFAPARTVLCRVDDTEGNAILKAADLKSMELEAAANSGDDIVLGSCLCDQIKITAMDPDGTLDAMEWDGREIVPYMGVETTGGPELVPMGVFVVTKAEGKNNFLVEIEAQDRMCKTETTWTTENETWPMTLAQLVARACEVSGIELGNTDWPNADLLIELGAAVETSAKAIISYAAQAAGCFARMGRDGKLYLRWYSDSGRTITAASAYTHTVAKYTVPAIDQVRVMAEEGDLGIMYPETQEATNSYQIIDNPLLYALSAAPKDQQQAALKAIFDQVSTLPYIPQEVEAQGDPSLEPGDMVTITNKHGEAVVMPIMSHKITHNGGMRMTISSQGTSPSEPRQQGPITEQIIALRQKSNVLERDLEQNRLEIKEVTHDVGSIVTEINEITQRVDGLVLSASRTGGANLVHGSSARLGLDDWEVEGTVVCDTSTPVHNATAAGGCFALGQDGTLGQTLDVVAGKRYAWYYQYRLAAGLETVATAVIGGQVQELTDTGGEWAEMVGSFIPAESSARIEFAVAAGALDVADITVIQGDNCSAWQQAQNEIEAGGVTVTSRGIQVTKEGDPFEARLDNQQVRFTNRDTGDDVAYFNKDQALIRSLSAESTFTVRRPGDDSKALRIIPVDTGAFFVVND</sequence>